<evidence type="ECO:0000313" key="2">
    <source>
        <dbReference type="Proteomes" id="UP000784294"/>
    </source>
</evidence>
<evidence type="ECO:0000313" key="1">
    <source>
        <dbReference type="EMBL" id="VEL25263.1"/>
    </source>
</evidence>
<dbReference type="AlphaFoldDB" id="A0A3S5BI97"/>
<dbReference type="OrthoDB" id="439808at2759"/>
<dbReference type="EMBL" id="CAAALY010072707">
    <property type="protein sequence ID" value="VEL25263.1"/>
    <property type="molecule type" value="Genomic_DNA"/>
</dbReference>
<proteinExistence type="predicted"/>
<dbReference type="Proteomes" id="UP000784294">
    <property type="component" value="Unassembled WGS sequence"/>
</dbReference>
<sequence>MKIDGRHVRIDYSITDRPHSPTPGIYMGRPSVSYLDSFSGVGPIEARLVAGTHGPGHDQKALMNALLIEPGDDPIHNVIQFLFGSTEATLLQCQMAVWFGGGERRRIMYRQPWLT</sequence>
<organism evidence="1 2">
    <name type="scientific">Protopolystoma xenopodis</name>
    <dbReference type="NCBI Taxonomy" id="117903"/>
    <lineage>
        <taxon>Eukaryota</taxon>
        <taxon>Metazoa</taxon>
        <taxon>Spiralia</taxon>
        <taxon>Lophotrochozoa</taxon>
        <taxon>Platyhelminthes</taxon>
        <taxon>Monogenea</taxon>
        <taxon>Polyopisthocotylea</taxon>
        <taxon>Polystomatidea</taxon>
        <taxon>Polystomatidae</taxon>
        <taxon>Protopolystoma</taxon>
    </lineage>
</organism>
<keyword evidence="2" id="KW-1185">Reference proteome</keyword>
<protein>
    <submittedName>
        <fullName evidence="1">Uncharacterized protein</fullName>
    </submittedName>
</protein>
<gene>
    <name evidence="1" type="ORF">PXEA_LOCUS18703</name>
</gene>
<accession>A0A3S5BI97</accession>
<name>A0A3S5BI97_9PLAT</name>
<comment type="caution">
    <text evidence="1">The sequence shown here is derived from an EMBL/GenBank/DDBJ whole genome shotgun (WGS) entry which is preliminary data.</text>
</comment>
<reference evidence="1" key="1">
    <citation type="submission" date="2018-11" db="EMBL/GenBank/DDBJ databases">
        <authorList>
            <consortium name="Pathogen Informatics"/>
        </authorList>
    </citation>
    <scope>NUCLEOTIDE SEQUENCE</scope>
</reference>